<feature type="region of interest" description="Disordered" evidence="3">
    <location>
        <begin position="1"/>
        <end position="21"/>
    </location>
</feature>
<reference evidence="6" key="2">
    <citation type="submission" date="2021-01" db="UniProtKB">
        <authorList>
            <consortium name="EnsemblMetazoa"/>
        </authorList>
    </citation>
    <scope>IDENTIFICATION</scope>
</reference>
<dbReference type="PROSITE" id="PS00720">
    <property type="entry name" value="RASGEF"/>
    <property type="match status" value="1"/>
</dbReference>
<evidence type="ECO:0000256" key="1">
    <source>
        <dbReference type="ARBA" id="ARBA00022658"/>
    </source>
</evidence>
<dbReference type="SMART" id="SM00147">
    <property type="entry name" value="RasGEF"/>
    <property type="match status" value="1"/>
</dbReference>
<dbReference type="CDD" id="cd06224">
    <property type="entry name" value="REM"/>
    <property type="match status" value="1"/>
</dbReference>
<dbReference type="InterPro" id="IPR008937">
    <property type="entry name" value="Ras-like_GEF"/>
</dbReference>
<evidence type="ECO:0000313" key="7">
    <source>
        <dbReference type="Proteomes" id="UP000007110"/>
    </source>
</evidence>
<dbReference type="GeneID" id="584304"/>
<dbReference type="InterPro" id="IPR000651">
    <property type="entry name" value="Ras-like_Gua-exchang_fac_N"/>
</dbReference>
<dbReference type="PROSITE" id="PS50009">
    <property type="entry name" value="RASGEF_CAT"/>
    <property type="match status" value="1"/>
</dbReference>
<dbReference type="PANTHER" id="PTHR23113">
    <property type="entry name" value="GUANINE NUCLEOTIDE EXCHANGE FACTOR"/>
    <property type="match status" value="1"/>
</dbReference>
<dbReference type="Pfam" id="PF00618">
    <property type="entry name" value="RasGEF_N"/>
    <property type="match status" value="1"/>
</dbReference>
<proteinExistence type="predicted"/>
<dbReference type="Pfam" id="PF00617">
    <property type="entry name" value="RasGEF"/>
    <property type="match status" value="1"/>
</dbReference>
<dbReference type="InterPro" id="IPR019804">
    <property type="entry name" value="Ras_G-nucl-exch_fac_CS"/>
</dbReference>
<dbReference type="InParanoid" id="A0A7M7NF37"/>
<dbReference type="GO" id="GO:0007265">
    <property type="term" value="P:Ras protein signal transduction"/>
    <property type="evidence" value="ECO:0000318"/>
    <property type="project" value="GO_Central"/>
</dbReference>
<dbReference type="Proteomes" id="UP000007110">
    <property type="component" value="Unassembled WGS sequence"/>
</dbReference>
<keyword evidence="1 2" id="KW-0344">Guanine-nucleotide releasing factor</keyword>
<dbReference type="OMA" id="TWAKVQS"/>
<feature type="domain" description="Ras-GEF" evidence="4">
    <location>
        <begin position="221"/>
        <end position="470"/>
    </location>
</feature>
<reference evidence="7" key="1">
    <citation type="submission" date="2015-02" db="EMBL/GenBank/DDBJ databases">
        <title>Genome sequencing for Strongylocentrotus purpuratus.</title>
        <authorList>
            <person name="Murali S."/>
            <person name="Liu Y."/>
            <person name="Vee V."/>
            <person name="English A."/>
            <person name="Wang M."/>
            <person name="Skinner E."/>
            <person name="Han Y."/>
            <person name="Muzny D.M."/>
            <person name="Worley K.C."/>
            <person name="Gibbs R.A."/>
        </authorList>
    </citation>
    <scope>NUCLEOTIDE SEQUENCE</scope>
</reference>
<evidence type="ECO:0000313" key="6">
    <source>
        <dbReference type="EnsemblMetazoa" id="XP_030835722"/>
    </source>
</evidence>
<name>A0A7M7NF37_STRPU</name>
<evidence type="ECO:0008006" key="8">
    <source>
        <dbReference type="Google" id="ProtNLM"/>
    </source>
</evidence>
<dbReference type="InterPro" id="IPR023578">
    <property type="entry name" value="Ras_GEF_dom_sf"/>
</dbReference>
<dbReference type="SUPFAM" id="SSF48366">
    <property type="entry name" value="Ras GEF"/>
    <property type="match status" value="1"/>
</dbReference>
<dbReference type="AlphaFoldDB" id="A0A7M7NF37"/>
<dbReference type="InterPro" id="IPR036964">
    <property type="entry name" value="RASGEF_cat_dom_sf"/>
</dbReference>
<evidence type="ECO:0000256" key="2">
    <source>
        <dbReference type="PROSITE-ProRule" id="PRU00168"/>
    </source>
</evidence>
<accession>A0A7M7NF37</accession>
<dbReference type="KEGG" id="spu:584304"/>
<keyword evidence="7" id="KW-1185">Reference proteome</keyword>
<evidence type="ECO:0000259" key="4">
    <source>
        <dbReference type="PROSITE" id="PS50009"/>
    </source>
</evidence>
<organism evidence="6 7">
    <name type="scientific">Strongylocentrotus purpuratus</name>
    <name type="common">Purple sea urchin</name>
    <dbReference type="NCBI Taxonomy" id="7668"/>
    <lineage>
        <taxon>Eukaryota</taxon>
        <taxon>Metazoa</taxon>
        <taxon>Echinodermata</taxon>
        <taxon>Eleutherozoa</taxon>
        <taxon>Echinozoa</taxon>
        <taxon>Echinoidea</taxon>
        <taxon>Euechinoidea</taxon>
        <taxon>Echinacea</taxon>
        <taxon>Camarodonta</taxon>
        <taxon>Echinidea</taxon>
        <taxon>Strongylocentrotidae</taxon>
        <taxon>Strongylocentrotus</taxon>
    </lineage>
</organism>
<sequence length="494" mass="56916">MLKFVNKSPSPKINGSPVHHRNGVSITNTGSLGKTFYIDLNQNYDEALVYQDGILTSGTLEAFVQHLVPTATYYPDRTYLFAFLLTSRLHIKPHQLLNDVCQVCIRQQRLTSKDVDREVVRKFGPNLMQLLSEWTETFPYDYRDERMMRHLKDITQKCIAIDPTLRKSAGQLMQGLIRRLATLEKYEDVLARVNTAASERMHALRANPASFQMNIMDVCPHPHVLAQQLTHIELERLTNIGPEEFVQSFIKQNDGDGQTVKFQDLKRTKNLEAYVEWFNRLSFLVATEVCMHIKKKHRARLIEYFTDVARECFNIGNFNSLMAIMSGLNMCPVARLKKTWNKVNTDKFDCLEHQMDPTSNFSTYRQSLQAAMQRAMSAQEGACDKIVIPFFSLLVKDLYFLNEGCSNKMANGYLNFQKFWQLAKQVTNFISWKTVECPYPRDRQALNYLLTAPVFSENSLNLASYESESPETDFEKSQYKSLKLKCTSTTSKSS</sequence>
<dbReference type="EnsemblMetazoa" id="XM_030979862">
    <property type="protein sequence ID" value="XP_030835722"/>
    <property type="gene ID" value="LOC584304"/>
</dbReference>
<protein>
    <recommendedName>
        <fullName evidence="8">Ras-GEF domain-containing family member 1B</fullName>
    </recommendedName>
</protein>
<dbReference type="RefSeq" id="XP_030835722.1">
    <property type="nucleotide sequence ID" value="XM_030979862.1"/>
</dbReference>
<dbReference type="GO" id="GO:0005085">
    <property type="term" value="F:guanyl-nucleotide exchange factor activity"/>
    <property type="evidence" value="ECO:0000318"/>
    <property type="project" value="GO_Central"/>
</dbReference>
<evidence type="ECO:0000259" key="5">
    <source>
        <dbReference type="PROSITE" id="PS50212"/>
    </source>
</evidence>
<dbReference type="CDD" id="cd00155">
    <property type="entry name" value="RasGEF"/>
    <property type="match status" value="1"/>
</dbReference>
<dbReference type="Gene3D" id="1.10.840.10">
    <property type="entry name" value="Ras guanine-nucleotide exchange factors catalytic domain"/>
    <property type="match status" value="1"/>
</dbReference>
<dbReference type="PANTHER" id="PTHR23113:SF356">
    <property type="entry name" value="FI05912P-RELATED"/>
    <property type="match status" value="1"/>
</dbReference>
<dbReference type="Gene3D" id="1.20.870.10">
    <property type="entry name" value="Son of sevenless (SoS) protein Chain: S domain 1"/>
    <property type="match status" value="1"/>
</dbReference>
<dbReference type="InterPro" id="IPR001895">
    <property type="entry name" value="RASGEF_cat_dom"/>
</dbReference>
<dbReference type="FunCoup" id="A0A7M7NF37">
    <property type="interactions" value="465"/>
</dbReference>
<dbReference type="PROSITE" id="PS50212">
    <property type="entry name" value="RASGEF_NTER"/>
    <property type="match status" value="1"/>
</dbReference>
<dbReference type="GO" id="GO:0005886">
    <property type="term" value="C:plasma membrane"/>
    <property type="evidence" value="ECO:0000318"/>
    <property type="project" value="GO_Central"/>
</dbReference>
<feature type="domain" description="N-terminal Ras-GEF" evidence="5">
    <location>
        <begin position="51"/>
        <end position="181"/>
    </location>
</feature>
<evidence type="ECO:0000256" key="3">
    <source>
        <dbReference type="SAM" id="MobiDB-lite"/>
    </source>
</evidence>
<dbReference type="OrthoDB" id="20825at2759"/>